<protein>
    <submittedName>
        <fullName evidence="3">Uncharacterized protein</fullName>
    </submittedName>
</protein>
<evidence type="ECO:0000313" key="3">
    <source>
        <dbReference type="EMBL" id="KAK0644276.1"/>
    </source>
</evidence>
<sequence length="621" mass="66008">MASQPSRPRGMSPSMASPSPVSPVSPIVENSLNNQDGGHGLFHFANTSAHYSLQDPSQTPDNISLQQEEKQLSPLAEMTSITPPTSGWEAGSVSQSESTVSSKWGCSPLSLLPCSNTWIFEIASITIAALAVAAIVVILAHYDNKPLSAWSSSVTPNAAIAILVTTATASMSVPLSSGLGQLKWMRFKQGYAPLSDMEDFDNASRGPLGSLILLLHRRGGVAGSFGAFVVVLVLLLSPLTQQIVAYPMRTVELPSGATTYRALTYSLIPTLPIKSAVYHGLSLEEHKPRFSPPFECPSGNCTFGEIETLGVCSSCLDMTEYLAQLCNAHPSNSTATNLPACSWVLPSGATLNTSVEVFSLTSSIPSVSASYSTLMRLSFLGVDQKGGNDRQPWAKQCTLSACVQRLDSRVRDGVFEETLISSFTNSSVPLSGGDKEAAVVMTSPVSQDVFTLPASSRTALQSALVSLFQNGSVSRMDVSKGSNDDEILQAFYQYASPPSSSPSPSNNNNIEALISAIATSITTALRSTPPNNAPISGTTTTNETFIKVRWGFIAIPVICVTLSGIFLVLTAWEAGKDEGAELWKGSVLAAMFHGVDEQARRTFAGEASLVEKRREARGIYD</sequence>
<evidence type="ECO:0000313" key="4">
    <source>
        <dbReference type="Proteomes" id="UP001174936"/>
    </source>
</evidence>
<keyword evidence="4" id="KW-1185">Reference proteome</keyword>
<dbReference type="PANTHER" id="PTHR35394:SF6">
    <property type="entry name" value="DUF3176 DOMAIN-CONTAINING PROTEIN"/>
    <property type="match status" value="1"/>
</dbReference>
<feature type="compositionally biased region" description="Low complexity" evidence="1">
    <location>
        <begin position="1"/>
        <end position="26"/>
    </location>
</feature>
<dbReference type="PANTHER" id="PTHR35394">
    <property type="entry name" value="DUF3176 DOMAIN-CONTAINING PROTEIN"/>
    <property type="match status" value="1"/>
</dbReference>
<evidence type="ECO:0000256" key="1">
    <source>
        <dbReference type="SAM" id="MobiDB-lite"/>
    </source>
</evidence>
<keyword evidence="2" id="KW-0472">Membrane</keyword>
<proteinExistence type="predicted"/>
<feature type="transmembrane region" description="Helical" evidence="2">
    <location>
        <begin position="118"/>
        <end position="140"/>
    </location>
</feature>
<evidence type="ECO:0000256" key="2">
    <source>
        <dbReference type="SAM" id="Phobius"/>
    </source>
</evidence>
<name>A0AA39Y371_9PEZI</name>
<feature type="transmembrane region" description="Helical" evidence="2">
    <location>
        <begin position="220"/>
        <end position="239"/>
    </location>
</feature>
<keyword evidence="2" id="KW-0812">Transmembrane</keyword>
<gene>
    <name evidence="3" type="ORF">B0T16DRAFT_447977</name>
</gene>
<dbReference type="Pfam" id="PF11374">
    <property type="entry name" value="DUF3176"/>
    <property type="match status" value="1"/>
</dbReference>
<dbReference type="Proteomes" id="UP001174936">
    <property type="component" value="Unassembled WGS sequence"/>
</dbReference>
<comment type="caution">
    <text evidence="3">The sequence shown here is derived from an EMBL/GenBank/DDBJ whole genome shotgun (WGS) entry which is preliminary data.</text>
</comment>
<dbReference type="EMBL" id="JAULSV010000005">
    <property type="protein sequence ID" value="KAK0644276.1"/>
    <property type="molecule type" value="Genomic_DNA"/>
</dbReference>
<dbReference type="AlphaFoldDB" id="A0AA39Y371"/>
<accession>A0AA39Y371</accession>
<keyword evidence="2" id="KW-1133">Transmembrane helix</keyword>
<feature type="transmembrane region" description="Helical" evidence="2">
    <location>
        <begin position="550"/>
        <end position="572"/>
    </location>
</feature>
<reference evidence="3" key="1">
    <citation type="submission" date="2023-06" db="EMBL/GenBank/DDBJ databases">
        <title>Genome-scale phylogeny and comparative genomics of the fungal order Sordariales.</title>
        <authorList>
            <consortium name="Lawrence Berkeley National Laboratory"/>
            <person name="Hensen N."/>
            <person name="Bonometti L."/>
            <person name="Westerberg I."/>
            <person name="Brannstrom I.O."/>
            <person name="Guillou S."/>
            <person name="Cros-Aarteil S."/>
            <person name="Calhoun S."/>
            <person name="Haridas S."/>
            <person name="Kuo A."/>
            <person name="Mondo S."/>
            <person name="Pangilinan J."/>
            <person name="Riley R."/>
            <person name="Labutti K."/>
            <person name="Andreopoulos B."/>
            <person name="Lipzen A."/>
            <person name="Chen C."/>
            <person name="Yanf M."/>
            <person name="Daum C."/>
            <person name="Ng V."/>
            <person name="Clum A."/>
            <person name="Steindorff A."/>
            <person name="Ohm R."/>
            <person name="Martin F."/>
            <person name="Silar P."/>
            <person name="Natvig D."/>
            <person name="Lalanne C."/>
            <person name="Gautier V."/>
            <person name="Ament-Velasquez S.L."/>
            <person name="Kruys A."/>
            <person name="Hutchinson M.I."/>
            <person name="Powell A.J."/>
            <person name="Barry K."/>
            <person name="Miller A.N."/>
            <person name="Grigoriev I.V."/>
            <person name="Debuchy R."/>
            <person name="Gladieux P."/>
            <person name="Thoren M.H."/>
            <person name="Johannesson H."/>
        </authorList>
    </citation>
    <scope>NUCLEOTIDE SEQUENCE</scope>
    <source>
        <strain evidence="3">SMH2532-1</strain>
    </source>
</reference>
<dbReference type="InterPro" id="IPR021514">
    <property type="entry name" value="DUF3176"/>
</dbReference>
<organism evidence="3 4">
    <name type="scientific">Cercophora newfieldiana</name>
    <dbReference type="NCBI Taxonomy" id="92897"/>
    <lineage>
        <taxon>Eukaryota</taxon>
        <taxon>Fungi</taxon>
        <taxon>Dikarya</taxon>
        <taxon>Ascomycota</taxon>
        <taxon>Pezizomycotina</taxon>
        <taxon>Sordariomycetes</taxon>
        <taxon>Sordariomycetidae</taxon>
        <taxon>Sordariales</taxon>
        <taxon>Lasiosphaeriaceae</taxon>
        <taxon>Cercophora</taxon>
    </lineage>
</organism>
<feature type="region of interest" description="Disordered" evidence="1">
    <location>
        <begin position="1"/>
        <end position="39"/>
    </location>
</feature>